<organism evidence="1 2">
    <name type="scientific">Variimorphobacter saccharofermentans</name>
    <dbReference type="NCBI Taxonomy" id="2755051"/>
    <lineage>
        <taxon>Bacteria</taxon>
        <taxon>Bacillati</taxon>
        <taxon>Bacillota</taxon>
        <taxon>Clostridia</taxon>
        <taxon>Lachnospirales</taxon>
        <taxon>Lachnospiraceae</taxon>
        <taxon>Variimorphobacter</taxon>
    </lineage>
</organism>
<accession>A0A839JWG8</accession>
<proteinExistence type="predicted"/>
<dbReference type="RefSeq" id="WP_228351368.1">
    <property type="nucleotide sequence ID" value="NZ_JACEGA010000001.1"/>
</dbReference>
<evidence type="ECO:0000313" key="1">
    <source>
        <dbReference type="EMBL" id="MBB2181597.1"/>
    </source>
</evidence>
<dbReference type="AlphaFoldDB" id="A0A839JWG8"/>
<reference evidence="1 2" key="1">
    <citation type="submission" date="2020-07" db="EMBL/GenBank/DDBJ databases">
        <title>Characterization and genome sequencing of isolate MD1, a novel member within the family Lachnospiraceae.</title>
        <authorList>
            <person name="Rettenmaier R."/>
            <person name="Di Bello L."/>
            <person name="Zinser C."/>
            <person name="Scheitz K."/>
            <person name="Liebl W."/>
            <person name="Zverlov V."/>
        </authorList>
    </citation>
    <scope>NUCLEOTIDE SEQUENCE [LARGE SCALE GENOMIC DNA]</scope>
    <source>
        <strain evidence="1 2">MD1</strain>
    </source>
</reference>
<name>A0A839JWG8_9FIRM</name>
<dbReference type="EMBL" id="JACEGA010000001">
    <property type="protein sequence ID" value="MBB2181597.1"/>
    <property type="molecule type" value="Genomic_DNA"/>
</dbReference>
<comment type="caution">
    <text evidence="1">The sequence shown here is derived from an EMBL/GenBank/DDBJ whole genome shotgun (WGS) entry which is preliminary data.</text>
</comment>
<protein>
    <submittedName>
        <fullName evidence="1">Uncharacterized protein</fullName>
    </submittedName>
</protein>
<sequence>MEFNKKFKKDVDNSDMLLYNNSCVTAGTSENLENAQYSPQYEIIGGQVCE</sequence>
<gene>
    <name evidence="1" type="ORF">H0486_01705</name>
</gene>
<keyword evidence="2" id="KW-1185">Reference proteome</keyword>
<evidence type="ECO:0000313" key="2">
    <source>
        <dbReference type="Proteomes" id="UP000574276"/>
    </source>
</evidence>
<dbReference type="Proteomes" id="UP000574276">
    <property type="component" value="Unassembled WGS sequence"/>
</dbReference>